<dbReference type="EC" id="3.2.1.17" evidence="2"/>
<dbReference type="EMBL" id="KT380886">
    <property type="protein sequence ID" value="ALM25916.1"/>
    <property type="molecule type" value="mRNA"/>
</dbReference>
<evidence type="ECO:0000256" key="1">
    <source>
        <dbReference type="ARBA" id="ARBA00000632"/>
    </source>
</evidence>
<feature type="disulfide bond" evidence="8">
    <location>
        <begin position="37"/>
        <end position="121"/>
    </location>
</feature>
<keyword evidence="6 8" id="KW-1015">Disulfide bond</keyword>
<evidence type="ECO:0000256" key="9">
    <source>
        <dbReference type="SAM" id="SignalP"/>
    </source>
</evidence>
<evidence type="ECO:0000256" key="4">
    <source>
        <dbReference type="ARBA" id="ARBA00022638"/>
    </source>
</evidence>
<evidence type="ECO:0000256" key="3">
    <source>
        <dbReference type="ARBA" id="ARBA00022529"/>
    </source>
</evidence>
<feature type="disulfide bond" evidence="8">
    <location>
        <begin position="91"/>
        <end position="97"/>
    </location>
</feature>
<dbReference type="InterPro" id="IPR008597">
    <property type="entry name" value="Invert_lysozyme"/>
</dbReference>
<feature type="disulfide bond" evidence="8">
    <location>
        <begin position="42"/>
        <end position="48"/>
    </location>
</feature>
<evidence type="ECO:0000313" key="10">
    <source>
        <dbReference type="EMBL" id="ALM25916.1"/>
    </source>
</evidence>
<keyword evidence="9" id="KW-0732">Signal</keyword>
<dbReference type="AlphaFoldDB" id="A0A0S1TPE9"/>
<keyword evidence="5" id="KW-0378">Hydrolase</keyword>
<dbReference type="GO" id="GO:0031640">
    <property type="term" value="P:killing of cells of another organism"/>
    <property type="evidence" value="ECO:0007669"/>
    <property type="project" value="UniProtKB-KW"/>
</dbReference>
<feature type="disulfide bond" evidence="8">
    <location>
        <begin position="54"/>
        <end position="59"/>
    </location>
</feature>
<keyword evidence="7" id="KW-0326">Glycosidase</keyword>
<dbReference type="PANTHER" id="PTHR11195:SF13">
    <property type="entry name" value="INVERTEBRATE-TYPE LYSOZYME 2-RELATED"/>
    <property type="match status" value="1"/>
</dbReference>
<dbReference type="GO" id="GO:0042742">
    <property type="term" value="P:defense response to bacterium"/>
    <property type="evidence" value="ECO:0007669"/>
    <property type="project" value="UniProtKB-KW"/>
</dbReference>
<evidence type="ECO:0000256" key="8">
    <source>
        <dbReference type="PIRSR" id="PIRSR608597-3"/>
    </source>
</evidence>
<keyword evidence="4" id="KW-0081">Bacteriolytic enzyme</keyword>
<evidence type="ECO:0000256" key="7">
    <source>
        <dbReference type="ARBA" id="ARBA00023295"/>
    </source>
</evidence>
<accession>A0A0S1TPE9</accession>
<proteinExistence type="evidence at transcript level"/>
<feature type="chain" id="PRO_5006590855" description="lysozyme" evidence="9">
    <location>
        <begin position="23"/>
        <end position="162"/>
    </location>
</feature>
<dbReference type="Gene3D" id="1.10.530.10">
    <property type="match status" value="1"/>
</dbReference>
<evidence type="ECO:0000256" key="6">
    <source>
        <dbReference type="ARBA" id="ARBA00023157"/>
    </source>
</evidence>
<dbReference type="PANTHER" id="PTHR11195">
    <property type="entry name" value="DESTABILASE-RELATED"/>
    <property type="match status" value="1"/>
</dbReference>
<dbReference type="FunFam" id="1.10.530.10:FF:000019">
    <property type="entry name" value="lysozyme"/>
    <property type="match status" value="1"/>
</dbReference>
<feature type="signal peptide" evidence="9">
    <location>
        <begin position="1"/>
        <end position="22"/>
    </location>
</feature>
<organism evidence="10">
    <name type="scientific">Harmonia axyridis</name>
    <name type="common">Multicolored Asian lady beetle</name>
    <name type="synonym">Coccinella axyridis</name>
    <dbReference type="NCBI Taxonomy" id="115357"/>
    <lineage>
        <taxon>Eukaryota</taxon>
        <taxon>Metazoa</taxon>
        <taxon>Ecdysozoa</taxon>
        <taxon>Arthropoda</taxon>
        <taxon>Hexapoda</taxon>
        <taxon>Insecta</taxon>
        <taxon>Pterygota</taxon>
        <taxon>Neoptera</taxon>
        <taxon>Endopterygota</taxon>
        <taxon>Coleoptera</taxon>
        <taxon>Polyphaga</taxon>
        <taxon>Cucujiformia</taxon>
        <taxon>Coccinelloidea</taxon>
        <taxon>Coccinellidae</taxon>
        <taxon>Coccinellinae</taxon>
        <taxon>Coccinellini</taxon>
        <taxon>Harmonia</taxon>
    </lineage>
</organism>
<comment type="catalytic activity">
    <reaction evidence="1">
        <text>Hydrolysis of (1-&gt;4)-beta-linkages between N-acetylmuramic acid and N-acetyl-D-glucosamine residues in a peptidoglycan and between N-acetyl-D-glucosamine residues in chitodextrins.</text>
        <dbReference type="EC" id="3.2.1.17"/>
    </reaction>
</comment>
<name>A0A0S1TPE9_HARAX</name>
<reference evidence="10" key="1">
    <citation type="submission" date="2015-08" db="EMBL/GenBank/DDBJ databases">
        <title>Expression and characterization of a recombinant i-type lysozyme from the harlequin ladybird beetle Harmonia axyridis.</title>
        <authorList>
            <person name="Beckert A."/>
            <person name="Wiesner J."/>
            <person name="Schmidtberg H."/>
            <person name="Lehmann R."/>
            <person name="Baumann A."/>
            <person name="Vogel H."/>
            <person name="Vilcinskas A."/>
        </authorList>
    </citation>
    <scope>NUCLEOTIDE SEQUENCE</scope>
</reference>
<evidence type="ECO:0000256" key="2">
    <source>
        <dbReference type="ARBA" id="ARBA00012732"/>
    </source>
</evidence>
<protein>
    <recommendedName>
        <fullName evidence="2">lysozyme</fullName>
        <ecNumber evidence="2">3.2.1.17</ecNumber>
    </recommendedName>
</protein>
<keyword evidence="3" id="KW-0929">Antimicrobial</keyword>
<dbReference type="PROSITE" id="PS51909">
    <property type="entry name" value="LYSOZYME_I"/>
    <property type="match status" value="1"/>
</dbReference>
<dbReference type="CDD" id="cd16890">
    <property type="entry name" value="lyz_i"/>
    <property type="match status" value="1"/>
</dbReference>
<dbReference type="Pfam" id="PF05497">
    <property type="entry name" value="Destabilase"/>
    <property type="match status" value="1"/>
</dbReference>
<sequence length="162" mass="18637">MLKMKKYWFWMFTCVLVTVINSQDQVIHKLVNLDQHCFRCLCRAATNCNMTFGCVQGYCGPYKISRIYWIDAGRVTLPDDDVERAGAYEDCALSFHCAQRIVLKYFLKYGRDCNDDGVTDCNDYSMINFNGGHGCRGDLNRSEPGRAWLKRYHACNPYPAGL</sequence>
<dbReference type="GO" id="GO:0003796">
    <property type="term" value="F:lysozyme activity"/>
    <property type="evidence" value="ECO:0007669"/>
    <property type="project" value="UniProtKB-EC"/>
</dbReference>
<evidence type="ECO:0000256" key="5">
    <source>
        <dbReference type="ARBA" id="ARBA00022801"/>
    </source>
</evidence>